<feature type="coiled-coil region" evidence="1">
    <location>
        <begin position="639"/>
        <end position="666"/>
    </location>
</feature>
<protein>
    <recommendedName>
        <fullName evidence="3">Protein kinase domain-containing protein</fullName>
    </recommendedName>
</protein>
<feature type="transmembrane region" description="Helical" evidence="2">
    <location>
        <begin position="225"/>
        <end position="247"/>
    </location>
</feature>
<dbReference type="EMBL" id="JAGSOG010000021">
    <property type="protein sequence ID" value="MBR7833059.1"/>
    <property type="molecule type" value="Genomic_DNA"/>
</dbReference>
<evidence type="ECO:0000259" key="3">
    <source>
        <dbReference type="PROSITE" id="PS50011"/>
    </source>
</evidence>
<dbReference type="GO" id="GO:0005524">
    <property type="term" value="F:ATP binding"/>
    <property type="evidence" value="ECO:0007669"/>
    <property type="project" value="InterPro"/>
</dbReference>
<dbReference type="Proteomes" id="UP000675781">
    <property type="component" value="Unassembled WGS sequence"/>
</dbReference>
<accession>A0A941ESI7</accession>
<dbReference type="RefSeq" id="WP_212527579.1">
    <property type="nucleotide sequence ID" value="NZ_JAGSOG010000021.1"/>
</dbReference>
<dbReference type="Gene3D" id="1.10.510.10">
    <property type="entry name" value="Transferase(Phosphotransferase) domain 1"/>
    <property type="match status" value="1"/>
</dbReference>
<feature type="domain" description="Protein kinase" evidence="3">
    <location>
        <begin position="40"/>
        <end position="324"/>
    </location>
</feature>
<comment type="caution">
    <text evidence="4">The sequence shown here is derived from an EMBL/GenBank/DDBJ whole genome shotgun (WGS) entry which is preliminary data.</text>
</comment>
<keyword evidence="5" id="KW-1185">Reference proteome</keyword>
<dbReference type="SUPFAM" id="SSF56112">
    <property type="entry name" value="Protein kinase-like (PK-like)"/>
    <property type="match status" value="1"/>
</dbReference>
<gene>
    <name evidence="4" type="ORF">KDL01_07280</name>
</gene>
<keyword evidence="1" id="KW-0175">Coiled coil</keyword>
<reference evidence="4" key="1">
    <citation type="submission" date="2021-04" db="EMBL/GenBank/DDBJ databases">
        <title>Genome based classification of Actinospica acidithermotolerans sp. nov., an actinobacterium isolated from an Indonesian hot spring.</title>
        <authorList>
            <person name="Kusuma A.B."/>
            <person name="Putra K.E."/>
            <person name="Nafisah S."/>
            <person name="Loh J."/>
            <person name="Nouioui I."/>
            <person name="Goodfellow M."/>
        </authorList>
    </citation>
    <scope>NUCLEOTIDE SEQUENCE</scope>
    <source>
        <strain evidence="4">CSCA 57</strain>
    </source>
</reference>
<evidence type="ECO:0000256" key="1">
    <source>
        <dbReference type="SAM" id="Coils"/>
    </source>
</evidence>
<evidence type="ECO:0000256" key="2">
    <source>
        <dbReference type="SAM" id="Phobius"/>
    </source>
</evidence>
<keyword evidence="2" id="KW-1133">Transmembrane helix</keyword>
<name>A0A941ESI7_9ACTN</name>
<keyword evidence="2" id="KW-0472">Membrane</keyword>
<organism evidence="4 5">
    <name type="scientific">Actinospica durhamensis</name>
    <dbReference type="NCBI Taxonomy" id="1508375"/>
    <lineage>
        <taxon>Bacteria</taxon>
        <taxon>Bacillati</taxon>
        <taxon>Actinomycetota</taxon>
        <taxon>Actinomycetes</taxon>
        <taxon>Catenulisporales</taxon>
        <taxon>Actinospicaceae</taxon>
        <taxon>Actinospica</taxon>
    </lineage>
</organism>
<evidence type="ECO:0000313" key="5">
    <source>
        <dbReference type="Proteomes" id="UP000675781"/>
    </source>
</evidence>
<dbReference type="GO" id="GO:0004672">
    <property type="term" value="F:protein kinase activity"/>
    <property type="evidence" value="ECO:0007669"/>
    <property type="project" value="InterPro"/>
</dbReference>
<dbReference type="InterPro" id="IPR011009">
    <property type="entry name" value="Kinase-like_dom_sf"/>
</dbReference>
<feature type="transmembrane region" description="Helical" evidence="2">
    <location>
        <begin position="363"/>
        <end position="383"/>
    </location>
</feature>
<dbReference type="PROSITE" id="PS50011">
    <property type="entry name" value="PROTEIN_KINASE_DOM"/>
    <property type="match status" value="1"/>
</dbReference>
<keyword evidence="2" id="KW-0812">Transmembrane</keyword>
<dbReference type="InterPro" id="IPR000719">
    <property type="entry name" value="Prot_kinase_dom"/>
</dbReference>
<evidence type="ECO:0000313" key="4">
    <source>
        <dbReference type="EMBL" id="MBR7833059.1"/>
    </source>
</evidence>
<sequence>MTAVSRANFPSGGDYAAALQNPVVSFSDGDLRGGKPELTKLGIPRAISGNFASVFAVTTADGRRFAVKCFTRDVPDQRERYEAISRHLAAVALSGLSQPWKMDFEFLPEQILLNGRRWPVMKMAWVEGVALDRWLDAHQSDGLSIRALADRFAALVGDLERLKIAHGDLQHGNLLVAPDNTFRLVDYDGMFVPALAARNAAELGHRHYQAPIRGTRDFGENVDRFSAWVIYLSLSALAVEPMLWSLLRKSEDEHLLTSEEDYRAPAGSWRLDQIASVSPEIKGIAEQVRLYAQTPLDAIPALAPLTRMARPSISAVSSAAHTSAVTGAAPASPGRPAWLEGHLTAGESVEPAPRFTRRRAVDWVTAAVIALYVLMSVASVFVGFFTAPLLLRAFALCVALVGMGRRRRPEWRTAKAARNSRRAQLRELSGAAAAMTRMTADFEKENKRLADQLTQIHQARTGVDTKRAQEHNAIDRRCAGEVARVSRLLFGAEAARQRSITEELQALVTAHIAAELCRHDILAEVKNISGLGPAAARALARYGIVTAADVHVTFAPGSGAYTTQVALFQLPYGQRTRVEGIGEKRAAALESWREGLVRRAQRTAPTAVPQARQIQINQQHAAFIAKLQAERDAAQTSGIAAKENVNRRLAAEIVALEERRRRSESERAVNRSAYERNSSQVRAGALEFERLRHKAALERRARRRLNHLYYLRFSLFGF</sequence>
<proteinExistence type="predicted"/>
<dbReference type="AlphaFoldDB" id="A0A941ESI7"/>